<accession>A0A0W8G2I1</accession>
<proteinExistence type="predicted"/>
<comment type="caution">
    <text evidence="2">The sequence shown here is derived from an EMBL/GenBank/DDBJ whole genome shotgun (WGS) entry which is preliminary data.</text>
</comment>
<dbReference type="EMBL" id="LNQE01000335">
    <property type="protein sequence ID" value="KUG27367.1"/>
    <property type="molecule type" value="Genomic_DNA"/>
</dbReference>
<feature type="region of interest" description="Disordered" evidence="1">
    <location>
        <begin position="1"/>
        <end position="31"/>
    </location>
</feature>
<feature type="compositionally biased region" description="Basic and acidic residues" evidence="1">
    <location>
        <begin position="1"/>
        <end position="10"/>
    </location>
</feature>
<evidence type="ECO:0000313" key="2">
    <source>
        <dbReference type="EMBL" id="KUG27367.1"/>
    </source>
</evidence>
<dbReference type="AlphaFoldDB" id="A0A0W8G2I1"/>
<evidence type="ECO:0000256" key="1">
    <source>
        <dbReference type="SAM" id="MobiDB-lite"/>
    </source>
</evidence>
<organism evidence="2">
    <name type="scientific">hydrocarbon metagenome</name>
    <dbReference type="NCBI Taxonomy" id="938273"/>
    <lineage>
        <taxon>unclassified sequences</taxon>
        <taxon>metagenomes</taxon>
        <taxon>ecological metagenomes</taxon>
    </lineage>
</organism>
<name>A0A0W8G2I1_9ZZZZ</name>
<feature type="compositionally biased region" description="Low complexity" evidence="1">
    <location>
        <begin position="14"/>
        <end position="27"/>
    </location>
</feature>
<protein>
    <submittedName>
        <fullName evidence="2">Uncharacterized protein</fullName>
    </submittedName>
</protein>
<gene>
    <name evidence="2" type="ORF">ASZ90_002785</name>
</gene>
<sequence>MGSHHAEVSRRIPARAAPAASKMAVAPTGRQGRIAPEAWPVFPVA</sequence>
<reference evidence="2" key="1">
    <citation type="journal article" date="2015" name="Proc. Natl. Acad. Sci. U.S.A.">
        <title>Networks of energetic and metabolic interactions define dynamics in microbial communities.</title>
        <authorList>
            <person name="Embree M."/>
            <person name="Liu J.K."/>
            <person name="Al-Bassam M.M."/>
            <person name="Zengler K."/>
        </authorList>
    </citation>
    <scope>NUCLEOTIDE SEQUENCE</scope>
</reference>